<dbReference type="STRING" id="1836467.BTR34_10410"/>
<sequence length="255" mass="28433">MLCQAGFSQNTVYAPTGIFQLSDPQIKVSSIFFESDVTLNFGLDMPNSTIKYTLDGSSVDQNSKVFSKPLKITESAVIKTKMFHPDYIESDEVELEVVKIAQKSAIKQIEVLPAPSEKYSGIGAKGLYDLKKGSAQFGGDKQWMGFQTEKIIASLQLEKNIIINKIVVSTLTNQSNWIFAPVKVEVYHDDELIGEITFPKSEKESLNSATFLSVPINKGVYDTLKVVIYPLSEIPQWHQGKGTTPWVFIDEIIIQ</sequence>
<gene>
    <name evidence="2" type="ORF">A9200_02035</name>
</gene>
<proteinExistence type="predicted"/>
<dbReference type="KEGG" id="mart:BTR34_10410"/>
<feature type="domain" description="GH29D-like beta-sandwich" evidence="1">
    <location>
        <begin position="37"/>
        <end position="90"/>
    </location>
</feature>
<dbReference type="Proteomes" id="UP000092164">
    <property type="component" value="Unassembled WGS sequence"/>
</dbReference>
<accession>A0A1B7ZF63</accession>
<dbReference type="AlphaFoldDB" id="A0A1B7ZF63"/>
<evidence type="ECO:0000259" key="1">
    <source>
        <dbReference type="Pfam" id="PF13290"/>
    </source>
</evidence>
<dbReference type="Pfam" id="PF13290">
    <property type="entry name" value="CHB_HEX_C_1"/>
    <property type="match status" value="1"/>
</dbReference>
<dbReference type="EMBL" id="LZFP01000001">
    <property type="protein sequence ID" value="OBR42190.1"/>
    <property type="molecule type" value="Genomic_DNA"/>
</dbReference>
<keyword evidence="3" id="KW-1185">Reference proteome</keyword>
<comment type="caution">
    <text evidence="2">The sequence shown here is derived from an EMBL/GenBank/DDBJ whole genome shotgun (WGS) entry which is preliminary data.</text>
</comment>
<name>A0A1B7ZF63_9FLAO</name>
<organism evidence="2 3">
    <name type="scientific">Maribacter hydrothermalis</name>
    <dbReference type="NCBI Taxonomy" id="1836467"/>
    <lineage>
        <taxon>Bacteria</taxon>
        <taxon>Pseudomonadati</taxon>
        <taxon>Bacteroidota</taxon>
        <taxon>Flavobacteriia</taxon>
        <taxon>Flavobacteriales</taxon>
        <taxon>Flavobacteriaceae</taxon>
        <taxon>Maribacter</taxon>
    </lineage>
</organism>
<evidence type="ECO:0000313" key="3">
    <source>
        <dbReference type="Proteomes" id="UP000092164"/>
    </source>
</evidence>
<evidence type="ECO:0000313" key="2">
    <source>
        <dbReference type="EMBL" id="OBR42190.1"/>
    </source>
</evidence>
<dbReference type="InterPro" id="IPR059177">
    <property type="entry name" value="GH29D-like_dom"/>
</dbReference>
<reference evidence="3" key="1">
    <citation type="submission" date="2016-06" db="EMBL/GenBank/DDBJ databases">
        <authorList>
            <person name="Zhan P."/>
        </authorList>
    </citation>
    <scope>NUCLEOTIDE SEQUENCE [LARGE SCALE GENOMIC DNA]</scope>
    <source>
        <strain evidence="3">T28</strain>
    </source>
</reference>
<protein>
    <recommendedName>
        <fullName evidence="1">GH29D-like beta-sandwich domain-containing protein</fullName>
    </recommendedName>
</protein>